<dbReference type="Gene3D" id="3.30.460.10">
    <property type="entry name" value="Beta Polymerase, domain 2"/>
    <property type="match status" value="1"/>
</dbReference>
<protein>
    <recommendedName>
        <fullName evidence="1">Polymerase nucleotidyl transferase domain-containing protein</fullName>
    </recommendedName>
</protein>
<dbReference type="Pfam" id="PF01909">
    <property type="entry name" value="NTP_transf_2"/>
    <property type="match status" value="1"/>
</dbReference>
<name>X1V2E9_9ZZZZ</name>
<dbReference type="EMBL" id="BARW01017100">
    <property type="protein sequence ID" value="GAI98829.1"/>
    <property type="molecule type" value="Genomic_DNA"/>
</dbReference>
<accession>X1V2E9</accession>
<evidence type="ECO:0000259" key="1">
    <source>
        <dbReference type="Pfam" id="PF01909"/>
    </source>
</evidence>
<dbReference type="SUPFAM" id="SSF81301">
    <property type="entry name" value="Nucleotidyltransferase"/>
    <property type="match status" value="1"/>
</dbReference>
<dbReference type="InterPro" id="IPR002934">
    <property type="entry name" value="Polymerase_NTP_transf_dom"/>
</dbReference>
<evidence type="ECO:0000313" key="2">
    <source>
        <dbReference type="EMBL" id="GAI98829.1"/>
    </source>
</evidence>
<dbReference type="CDD" id="cd05403">
    <property type="entry name" value="NT_KNTase_like"/>
    <property type="match status" value="1"/>
</dbReference>
<dbReference type="AlphaFoldDB" id="X1V2E9"/>
<dbReference type="InterPro" id="IPR052548">
    <property type="entry name" value="Type_VII_TA_antitoxin"/>
</dbReference>
<dbReference type="GO" id="GO:0016779">
    <property type="term" value="F:nucleotidyltransferase activity"/>
    <property type="evidence" value="ECO:0007669"/>
    <property type="project" value="InterPro"/>
</dbReference>
<proteinExistence type="predicted"/>
<sequence>MEKLIYKIVKELKAKISDKYELHEIRIFGSTARGDRRLDSDIDVFVRLSQVNRQIEEDLFDIAYELELKYDCLIDLIVFSDEALRGQYAETPLYHEALSEGMIV</sequence>
<gene>
    <name evidence="2" type="ORF">S12H4_29617</name>
</gene>
<comment type="caution">
    <text evidence="2">The sequence shown here is derived from an EMBL/GenBank/DDBJ whole genome shotgun (WGS) entry which is preliminary data.</text>
</comment>
<feature type="domain" description="Polymerase nucleotidyl transferase" evidence="1">
    <location>
        <begin position="9"/>
        <end position="81"/>
    </location>
</feature>
<organism evidence="2">
    <name type="scientific">marine sediment metagenome</name>
    <dbReference type="NCBI Taxonomy" id="412755"/>
    <lineage>
        <taxon>unclassified sequences</taxon>
        <taxon>metagenomes</taxon>
        <taxon>ecological metagenomes</taxon>
    </lineage>
</organism>
<dbReference type="PANTHER" id="PTHR33933">
    <property type="entry name" value="NUCLEOTIDYLTRANSFERASE"/>
    <property type="match status" value="1"/>
</dbReference>
<reference evidence="2" key="1">
    <citation type="journal article" date="2014" name="Front. Microbiol.">
        <title>High frequency of phylogenetically diverse reductive dehalogenase-homologous genes in deep subseafloor sedimentary metagenomes.</title>
        <authorList>
            <person name="Kawai M."/>
            <person name="Futagami T."/>
            <person name="Toyoda A."/>
            <person name="Takaki Y."/>
            <person name="Nishi S."/>
            <person name="Hori S."/>
            <person name="Arai W."/>
            <person name="Tsubouchi T."/>
            <person name="Morono Y."/>
            <person name="Uchiyama I."/>
            <person name="Ito T."/>
            <person name="Fujiyama A."/>
            <person name="Inagaki F."/>
            <person name="Takami H."/>
        </authorList>
    </citation>
    <scope>NUCLEOTIDE SEQUENCE</scope>
    <source>
        <strain evidence="2">Expedition CK06-06</strain>
    </source>
</reference>
<dbReference type="InterPro" id="IPR043519">
    <property type="entry name" value="NT_sf"/>
</dbReference>
<dbReference type="PANTHER" id="PTHR33933:SF1">
    <property type="entry name" value="PROTEIN ADENYLYLTRANSFERASE MNTA-RELATED"/>
    <property type="match status" value="1"/>
</dbReference>